<dbReference type="Pfam" id="PF00128">
    <property type="entry name" value="Alpha-amylase"/>
    <property type="match status" value="1"/>
</dbReference>
<evidence type="ECO:0000313" key="3">
    <source>
        <dbReference type="Proteomes" id="UP000371041"/>
    </source>
</evidence>
<dbReference type="Gene3D" id="3.20.20.80">
    <property type="entry name" value="Glycosidases"/>
    <property type="match status" value="2"/>
</dbReference>
<dbReference type="SMART" id="SM00642">
    <property type="entry name" value="Aamy"/>
    <property type="match status" value="1"/>
</dbReference>
<dbReference type="RefSeq" id="WP_154075770.1">
    <property type="nucleotide sequence ID" value="NZ_CP045929.1"/>
</dbReference>
<accession>A0A5Q3Q5R8</accession>
<dbReference type="Proteomes" id="UP000371041">
    <property type="component" value="Chromosome"/>
</dbReference>
<evidence type="ECO:0000313" key="2">
    <source>
        <dbReference type="EMBL" id="QGK69170.1"/>
    </source>
</evidence>
<gene>
    <name evidence="2" type="ORF">GIY23_06130</name>
</gene>
<dbReference type="SUPFAM" id="SSF51445">
    <property type="entry name" value="(Trans)glycosidases"/>
    <property type="match status" value="1"/>
</dbReference>
<dbReference type="PANTHER" id="PTHR10357:SF179">
    <property type="entry name" value="NEUTRAL AND BASIC AMINO ACID TRANSPORT PROTEIN RBAT"/>
    <property type="match status" value="1"/>
</dbReference>
<dbReference type="AlphaFoldDB" id="A0A5Q3Q5R8"/>
<dbReference type="KEGG" id="sace:GIY23_06130"/>
<dbReference type="InterPro" id="IPR017853">
    <property type="entry name" value="GH"/>
</dbReference>
<feature type="domain" description="Glycosyl hydrolase family 13 catalytic" evidence="1">
    <location>
        <begin position="21"/>
        <end position="317"/>
    </location>
</feature>
<keyword evidence="3" id="KW-1185">Reference proteome</keyword>
<protein>
    <submittedName>
        <fullName evidence="2">DUF3459 domain-containing protein</fullName>
    </submittedName>
</protein>
<proteinExistence type="predicted"/>
<organism evidence="2 3">
    <name type="scientific">Allosaccharopolyspora coralli</name>
    <dbReference type="NCBI Taxonomy" id="2665642"/>
    <lineage>
        <taxon>Bacteria</taxon>
        <taxon>Bacillati</taxon>
        <taxon>Actinomycetota</taxon>
        <taxon>Actinomycetes</taxon>
        <taxon>Pseudonocardiales</taxon>
        <taxon>Pseudonocardiaceae</taxon>
        <taxon>Allosaccharopolyspora</taxon>
    </lineage>
</organism>
<evidence type="ECO:0000259" key="1">
    <source>
        <dbReference type="SMART" id="SM00642"/>
    </source>
</evidence>
<name>A0A5Q3Q5R8_9PSEU</name>
<sequence length="409" mass="44200">MNEHPPDGTRRAWWHDTVFYRVDLRLFADSDGDGVGDLNGIRHRLGYLELLGVEALWLTGVVSEAVDGRGRGMRVDPVVGDLASLQLLATEAHESGMRLTIDLPFERDRVGPDAAAGFADAVHFWLGSDLDGIRVGTQPGMGAPADAVVQELVDLLRPVFDTYPNRGVGVVIDDWFANHGRSGSSNLVTDLRLGDVSFEADELRKTIERVLADSHALGSPAVWVSAGQALTRPVTRYGGGDLGRDRARAMALVKCALPGIPGLDNGEELALPDGVIPGLSETIVRSPMPWEGTEPPFGFSSAPGHWEATTREWAEFTVETQMETPDSTLSLYRTALQLRREIPGFTDNDDVDWYGAPSGCLAFQRGRGGPVCATNTSTTTVPLPPGEVLLSSRPLTSRELPPDTSVWLL</sequence>
<dbReference type="InterPro" id="IPR006047">
    <property type="entry name" value="GH13_cat_dom"/>
</dbReference>
<reference evidence="3" key="1">
    <citation type="submission" date="2019-11" db="EMBL/GenBank/DDBJ databases">
        <title>The complete genome sequence of Saccharopolyspora sp. E2A.</title>
        <authorList>
            <person name="Zhang G."/>
        </authorList>
    </citation>
    <scope>NUCLEOTIDE SEQUENCE [LARGE SCALE GENOMIC DNA]</scope>
    <source>
        <strain evidence="3">E2A</strain>
    </source>
</reference>
<dbReference type="EMBL" id="CP045929">
    <property type="protein sequence ID" value="QGK69170.1"/>
    <property type="molecule type" value="Genomic_DNA"/>
</dbReference>
<dbReference type="GO" id="GO:0009313">
    <property type="term" value="P:oligosaccharide catabolic process"/>
    <property type="evidence" value="ECO:0007669"/>
    <property type="project" value="TreeGrafter"/>
</dbReference>
<dbReference type="GO" id="GO:0004556">
    <property type="term" value="F:alpha-amylase activity"/>
    <property type="evidence" value="ECO:0007669"/>
    <property type="project" value="TreeGrafter"/>
</dbReference>
<dbReference type="PANTHER" id="PTHR10357">
    <property type="entry name" value="ALPHA-AMYLASE FAMILY MEMBER"/>
    <property type="match status" value="1"/>
</dbReference>